<reference evidence="2 3" key="1">
    <citation type="submission" date="2018-08" db="EMBL/GenBank/DDBJ databases">
        <title>Genomic Encyclopedia of Archaeal and Bacterial Type Strains, Phase II (KMG-II): from individual species to whole genera.</title>
        <authorList>
            <person name="Goeker M."/>
        </authorList>
    </citation>
    <scope>NUCLEOTIDE SEQUENCE [LARGE SCALE GENOMIC DNA]</scope>
    <source>
        <strain evidence="2 3">DSM 45791</strain>
    </source>
</reference>
<name>A0A3E0GZ01_9PSEU</name>
<evidence type="ECO:0000313" key="2">
    <source>
        <dbReference type="EMBL" id="REH33036.1"/>
    </source>
</evidence>
<evidence type="ECO:0000259" key="1">
    <source>
        <dbReference type="Pfam" id="PF08241"/>
    </source>
</evidence>
<accession>A0A3E0GZ01</accession>
<keyword evidence="3" id="KW-1185">Reference proteome</keyword>
<organism evidence="2 3">
    <name type="scientific">Kutzneria buriramensis</name>
    <dbReference type="NCBI Taxonomy" id="1045776"/>
    <lineage>
        <taxon>Bacteria</taxon>
        <taxon>Bacillati</taxon>
        <taxon>Actinomycetota</taxon>
        <taxon>Actinomycetes</taxon>
        <taxon>Pseudonocardiales</taxon>
        <taxon>Pseudonocardiaceae</taxon>
        <taxon>Kutzneria</taxon>
    </lineage>
</organism>
<feature type="domain" description="Methyltransferase type 11" evidence="1">
    <location>
        <begin position="81"/>
        <end position="149"/>
    </location>
</feature>
<comment type="caution">
    <text evidence="2">The sequence shown here is derived from an EMBL/GenBank/DDBJ whole genome shotgun (WGS) entry which is preliminary data.</text>
</comment>
<dbReference type="InterPro" id="IPR013216">
    <property type="entry name" value="Methyltransf_11"/>
</dbReference>
<sequence>MFDLSPADLAGPVLDCCAGGASFAAETPNVLAVDPSYAVGFDEMARRVRASLPGTDAIIDDHRDAFEWSWYGDPQRRLEIRSRAREMFLEDLRDNPSHYVAGALPNLPLAAKSVDLALCSHLLFTWSDQLDEQWHRAALAELVRVTRREVRIFPLVVQGTGEPVEFLDRLRAELPPSELRDVPYRFQRGARQMLVIDARR</sequence>
<protein>
    <submittedName>
        <fullName evidence="2">Methyltransferase family protein</fullName>
    </submittedName>
</protein>
<proteinExistence type="predicted"/>
<keyword evidence="2" id="KW-0808">Transferase</keyword>
<dbReference type="GO" id="GO:0008757">
    <property type="term" value="F:S-adenosylmethionine-dependent methyltransferase activity"/>
    <property type="evidence" value="ECO:0007669"/>
    <property type="project" value="InterPro"/>
</dbReference>
<dbReference type="GO" id="GO:0032259">
    <property type="term" value="P:methylation"/>
    <property type="evidence" value="ECO:0007669"/>
    <property type="project" value="UniProtKB-KW"/>
</dbReference>
<gene>
    <name evidence="2" type="ORF">BCF44_120108</name>
</gene>
<evidence type="ECO:0000313" key="3">
    <source>
        <dbReference type="Proteomes" id="UP000256269"/>
    </source>
</evidence>
<dbReference type="Pfam" id="PF08241">
    <property type="entry name" value="Methyltransf_11"/>
    <property type="match status" value="1"/>
</dbReference>
<keyword evidence="2" id="KW-0489">Methyltransferase</keyword>
<dbReference type="SUPFAM" id="SSF53335">
    <property type="entry name" value="S-adenosyl-L-methionine-dependent methyltransferases"/>
    <property type="match status" value="1"/>
</dbReference>
<dbReference type="EMBL" id="QUNO01000020">
    <property type="protein sequence ID" value="REH33036.1"/>
    <property type="molecule type" value="Genomic_DNA"/>
</dbReference>
<dbReference type="InterPro" id="IPR029063">
    <property type="entry name" value="SAM-dependent_MTases_sf"/>
</dbReference>
<dbReference type="AlphaFoldDB" id="A0A3E0GZ01"/>
<dbReference type="Gene3D" id="3.40.50.150">
    <property type="entry name" value="Vaccinia Virus protein VP39"/>
    <property type="match status" value="1"/>
</dbReference>
<dbReference type="Proteomes" id="UP000256269">
    <property type="component" value="Unassembled WGS sequence"/>
</dbReference>